<evidence type="ECO:0000313" key="9">
    <source>
        <dbReference type="Proteomes" id="UP001219525"/>
    </source>
</evidence>
<evidence type="ECO:0000313" key="8">
    <source>
        <dbReference type="EMBL" id="KAJ7214962.1"/>
    </source>
</evidence>
<evidence type="ECO:0000256" key="7">
    <source>
        <dbReference type="RuleBase" id="RU365009"/>
    </source>
</evidence>
<name>A0AAD6YED4_9AGAR</name>
<dbReference type="CDD" id="cd23507">
    <property type="entry name" value="hydrophobin_I"/>
    <property type="match status" value="1"/>
</dbReference>
<gene>
    <name evidence="8" type="ORF">GGX14DRAFT_443502</name>
</gene>
<keyword evidence="4 7" id="KW-0964">Secreted</keyword>
<evidence type="ECO:0000256" key="6">
    <source>
        <dbReference type="ARBA" id="ARBA00093546"/>
    </source>
</evidence>
<proteinExistence type="inferred from homology"/>
<accession>A0AAD6YED4</accession>
<sequence>MFSKLSLLATSLLVTLAVANYPPPPAGTANQCCGTVANNKNPVVTAVAAAVGVDLSGILGNIGVNCNPITVLGNTCSQTAVNCNANQLGKGLINVGCVPITI</sequence>
<dbReference type="GO" id="GO:0009277">
    <property type="term" value="C:fungal-type cell wall"/>
    <property type="evidence" value="ECO:0007669"/>
    <property type="project" value="InterPro"/>
</dbReference>
<comment type="subcellular location">
    <subcellularLocation>
        <location evidence="1 7">Secreted</location>
        <location evidence="1 7">Cell wall</location>
    </subcellularLocation>
</comment>
<organism evidence="8 9">
    <name type="scientific">Mycena pura</name>
    <dbReference type="NCBI Taxonomy" id="153505"/>
    <lineage>
        <taxon>Eukaryota</taxon>
        <taxon>Fungi</taxon>
        <taxon>Dikarya</taxon>
        <taxon>Basidiomycota</taxon>
        <taxon>Agaricomycotina</taxon>
        <taxon>Agaricomycetes</taxon>
        <taxon>Agaricomycetidae</taxon>
        <taxon>Agaricales</taxon>
        <taxon>Marasmiineae</taxon>
        <taxon>Mycenaceae</taxon>
        <taxon>Mycena</taxon>
    </lineage>
</organism>
<dbReference type="Proteomes" id="UP001219525">
    <property type="component" value="Unassembled WGS sequence"/>
</dbReference>
<dbReference type="Pfam" id="PF01185">
    <property type="entry name" value="Hydrophobin"/>
    <property type="match status" value="1"/>
</dbReference>
<dbReference type="EMBL" id="JARJCW010000018">
    <property type="protein sequence ID" value="KAJ7214962.1"/>
    <property type="molecule type" value="Genomic_DNA"/>
</dbReference>
<keyword evidence="5 7" id="KW-1015">Disulfide bond</keyword>
<keyword evidence="9" id="KW-1185">Reference proteome</keyword>
<evidence type="ECO:0000256" key="2">
    <source>
        <dbReference type="ARBA" id="ARBA00010446"/>
    </source>
</evidence>
<evidence type="ECO:0000256" key="5">
    <source>
        <dbReference type="ARBA" id="ARBA00023157"/>
    </source>
</evidence>
<evidence type="ECO:0000256" key="4">
    <source>
        <dbReference type="ARBA" id="ARBA00022525"/>
    </source>
</evidence>
<comment type="similarity">
    <text evidence="2 7">Belongs to the fungal hydrophobin family.</text>
</comment>
<keyword evidence="7" id="KW-0732">Signal</keyword>
<evidence type="ECO:0000256" key="1">
    <source>
        <dbReference type="ARBA" id="ARBA00004191"/>
    </source>
</evidence>
<comment type="subunit">
    <text evidence="6">Self-assembles to form functional amyloid fibrils called rodlets. Self-assembly into fibrillar rodlets occurs spontaneously at hydrophobic:hydrophilic interfaces and the rodlets further associate laterally to form amphipathic monolayers.</text>
</comment>
<feature type="signal peptide" evidence="7">
    <location>
        <begin position="1"/>
        <end position="19"/>
    </location>
</feature>
<keyword evidence="3 7" id="KW-0134">Cell wall</keyword>
<evidence type="ECO:0000256" key="3">
    <source>
        <dbReference type="ARBA" id="ARBA00022512"/>
    </source>
</evidence>
<dbReference type="SMART" id="SM00075">
    <property type="entry name" value="HYDRO"/>
    <property type="match status" value="1"/>
</dbReference>
<feature type="chain" id="PRO_5041780572" description="Hydrophobin" evidence="7">
    <location>
        <begin position="20"/>
        <end position="102"/>
    </location>
</feature>
<comment type="caution">
    <text evidence="8">The sequence shown here is derived from an EMBL/GenBank/DDBJ whole genome shotgun (WGS) entry which is preliminary data.</text>
</comment>
<dbReference type="GO" id="GO:0005199">
    <property type="term" value="F:structural constituent of cell wall"/>
    <property type="evidence" value="ECO:0007669"/>
    <property type="project" value="InterPro"/>
</dbReference>
<protein>
    <recommendedName>
        <fullName evidence="7">Hydrophobin</fullName>
    </recommendedName>
</protein>
<dbReference type="InterPro" id="IPR001338">
    <property type="entry name" value="Class_I_Hydrophobin"/>
</dbReference>
<dbReference type="AlphaFoldDB" id="A0AAD6YED4"/>
<reference evidence="8" key="1">
    <citation type="submission" date="2023-03" db="EMBL/GenBank/DDBJ databases">
        <title>Massive genome expansion in bonnet fungi (Mycena s.s.) driven by repeated elements and novel gene families across ecological guilds.</title>
        <authorList>
            <consortium name="Lawrence Berkeley National Laboratory"/>
            <person name="Harder C.B."/>
            <person name="Miyauchi S."/>
            <person name="Viragh M."/>
            <person name="Kuo A."/>
            <person name="Thoen E."/>
            <person name="Andreopoulos B."/>
            <person name="Lu D."/>
            <person name="Skrede I."/>
            <person name="Drula E."/>
            <person name="Henrissat B."/>
            <person name="Morin E."/>
            <person name="Kohler A."/>
            <person name="Barry K."/>
            <person name="LaButti K."/>
            <person name="Morin E."/>
            <person name="Salamov A."/>
            <person name="Lipzen A."/>
            <person name="Mereny Z."/>
            <person name="Hegedus B."/>
            <person name="Baldrian P."/>
            <person name="Stursova M."/>
            <person name="Weitz H."/>
            <person name="Taylor A."/>
            <person name="Grigoriev I.V."/>
            <person name="Nagy L.G."/>
            <person name="Martin F."/>
            <person name="Kauserud H."/>
        </authorList>
    </citation>
    <scope>NUCLEOTIDE SEQUENCE</scope>
    <source>
        <strain evidence="8">9144</strain>
    </source>
</reference>